<dbReference type="PANTHER" id="PTHR43271:SF2">
    <property type="entry name" value="BLL2771 PROTEIN"/>
    <property type="match status" value="1"/>
</dbReference>
<feature type="transmembrane region" description="Helical" evidence="8">
    <location>
        <begin position="372"/>
        <end position="394"/>
    </location>
</feature>
<dbReference type="EMBL" id="WSEM01000008">
    <property type="protein sequence ID" value="MVQ35014.1"/>
    <property type="molecule type" value="Genomic_DNA"/>
</dbReference>
<protein>
    <submittedName>
        <fullName evidence="10">MFS transporter</fullName>
    </submittedName>
</protein>
<evidence type="ECO:0000256" key="6">
    <source>
        <dbReference type="ARBA" id="ARBA00022989"/>
    </source>
</evidence>
<comment type="caution">
    <text evidence="10">The sequence shown here is derived from an EMBL/GenBank/DDBJ whole genome shotgun (WGS) entry which is preliminary data.</text>
</comment>
<evidence type="ECO:0000313" key="11">
    <source>
        <dbReference type="Proteomes" id="UP000467637"/>
    </source>
</evidence>
<evidence type="ECO:0000256" key="3">
    <source>
        <dbReference type="ARBA" id="ARBA00022448"/>
    </source>
</evidence>
<evidence type="ECO:0000256" key="5">
    <source>
        <dbReference type="ARBA" id="ARBA00022692"/>
    </source>
</evidence>
<keyword evidence="3" id="KW-0813">Transport</keyword>
<dbReference type="InterPro" id="IPR036259">
    <property type="entry name" value="MFS_trans_sf"/>
</dbReference>
<feature type="transmembrane region" description="Helical" evidence="8">
    <location>
        <begin position="260"/>
        <end position="278"/>
    </location>
</feature>
<feature type="domain" description="Major facilitator superfamily (MFS) profile" evidence="9">
    <location>
        <begin position="24"/>
        <end position="400"/>
    </location>
</feature>
<dbReference type="PANTHER" id="PTHR43271">
    <property type="entry name" value="BLL2771 PROTEIN"/>
    <property type="match status" value="1"/>
</dbReference>
<dbReference type="PROSITE" id="PS50850">
    <property type="entry name" value="MFS"/>
    <property type="match status" value="1"/>
</dbReference>
<dbReference type="Pfam" id="PF07690">
    <property type="entry name" value="MFS_1"/>
    <property type="match status" value="1"/>
</dbReference>
<proteinExistence type="inferred from homology"/>
<feature type="transmembrane region" description="Helical" evidence="8">
    <location>
        <begin position="313"/>
        <end position="336"/>
    </location>
</feature>
<feature type="transmembrane region" description="Helical" evidence="8">
    <location>
        <begin position="21"/>
        <end position="40"/>
    </location>
</feature>
<accession>A0ABW9U4J2</accession>
<evidence type="ECO:0000256" key="7">
    <source>
        <dbReference type="ARBA" id="ARBA00023136"/>
    </source>
</evidence>
<keyword evidence="11" id="KW-1185">Reference proteome</keyword>
<dbReference type="Proteomes" id="UP000467637">
    <property type="component" value="Unassembled WGS sequence"/>
</dbReference>
<feature type="transmembrane region" description="Helical" evidence="8">
    <location>
        <begin position="348"/>
        <end position="366"/>
    </location>
</feature>
<evidence type="ECO:0000256" key="2">
    <source>
        <dbReference type="ARBA" id="ARBA00008335"/>
    </source>
</evidence>
<evidence type="ECO:0000259" key="9">
    <source>
        <dbReference type="PROSITE" id="PS50850"/>
    </source>
</evidence>
<evidence type="ECO:0000256" key="4">
    <source>
        <dbReference type="ARBA" id="ARBA00022475"/>
    </source>
</evidence>
<keyword evidence="6 8" id="KW-1133">Transmembrane helix</keyword>
<organism evidence="10 11">
    <name type="scientific">Paenibacillus anseongense</name>
    <dbReference type="NCBI Taxonomy" id="2682845"/>
    <lineage>
        <taxon>Bacteria</taxon>
        <taxon>Bacillati</taxon>
        <taxon>Bacillota</taxon>
        <taxon>Bacilli</taxon>
        <taxon>Bacillales</taxon>
        <taxon>Paenibacillaceae</taxon>
        <taxon>Paenibacillus</taxon>
    </lineage>
</organism>
<feature type="transmembrane region" description="Helical" evidence="8">
    <location>
        <begin position="113"/>
        <end position="135"/>
    </location>
</feature>
<feature type="transmembrane region" description="Helical" evidence="8">
    <location>
        <begin position="90"/>
        <end position="107"/>
    </location>
</feature>
<dbReference type="InterPro" id="IPR011701">
    <property type="entry name" value="MFS"/>
</dbReference>
<comment type="similarity">
    <text evidence="2">Belongs to the major facilitator superfamily.</text>
</comment>
<dbReference type="Gene3D" id="1.20.1250.20">
    <property type="entry name" value="MFS general substrate transporter like domains"/>
    <property type="match status" value="1"/>
</dbReference>
<dbReference type="InterPro" id="IPR020846">
    <property type="entry name" value="MFS_dom"/>
</dbReference>
<feature type="transmembrane region" description="Helical" evidence="8">
    <location>
        <begin position="218"/>
        <end position="240"/>
    </location>
</feature>
<keyword evidence="7 8" id="KW-0472">Membrane</keyword>
<dbReference type="CDD" id="cd17324">
    <property type="entry name" value="MFS_NepI_like"/>
    <property type="match status" value="1"/>
</dbReference>
<evidence type="ECO:0000256" key="8">
    <source>
        <dbReference type="SAM" id="Phobius"/>
    </source>
</evidence>
<feature type="transmembrane region" description="Helical" evidence="8">
    <location>
        <begin position="179"/>
        <end position="197"/>
    </location>
</feature>
<reference evidence="10 11" key="1">
    <citation type="submission" date="2019-12" db="EMBL/GenBank/DDBJ databases">
        <authorList>
            <person name="Huq M.A."/>
        </authorList>
    </citation>
    <scope>NUCLEOTIDE SEQUENCE [LARGE SCALE GENOMIC DNA]</scope>
    <source>
        <strain evidence="10 11">MAH-34</strain>
    </source>
</reference>
<keyword evidence="4" id="KW-1003">Cell membrane</keyword>
<dbReference type="SUPFAM" id="SSF103473">
    <property type="entry name" value="MFS general substrate transporter"/>
    <property type="match status" value="1"/>
</dbReference>
<name>A0ABW9U4J2_9BACL</name>
<feature type="transmembrane region" description="Helical" evidence="8">
    <location>
        <begin position="290"/>
        <end position="307"/>
    </location>
</feature>
<evidence type="ECO:0000256" key="1">
    <source>
        <dbReference type="ARBA" id="ARBA00004651"/>
    </source>
</evidence>
<sequence length="413" mass="43369">MSRNKRIEGIRMNETNKNKTNYGIIAILTIGAILVVSLLYVTIPLLPVLAEAYGVPQNRLVWAGSGFGFAYAFGTIVFGTWSDRARRRNILIGGLLVLVLSSVSVSLSPSVEWLIALRIVQGFIAASFPPVALAYVGDVIHPRLRSVAISIISCGFLLAGVLGQLYASAMEQIVSWKGVFDVLAVCYLIIAVCLLRLPAGVVSGDKASVRTVIGRLFGLFRIAPLLATYAVAITLLLSFVAMYSGLGTHIVDAFGMGGRGLMWIRVAGIPGILMSPLAGQSIKRFGASKVLITGLIIATAGIAFEALSTTVFALVVSSVIFVAGISISAPGIIVRISQLAGNARGGAVALYSFFVFIGASIGQILSSSLMHLGFRFLGITLAAILCAAALVAWVNSRSQATLSMSGGSTRRAS</sequence>
<gene>
    <name evidence="10" type="ORF">GON05_10140</name>
</gene>
<evidence type="ECO:0000313" key="10">
    <source>
        <dbReference type="EMBL" id="MVQ35014.1"/>
    </source>
</evidence>
<comment type="subcellular location">
    <subcellularLocation>
        <location evidence="1">Cell membrane</location>
        <topology evidence="1">Multi-pass membrane protein</topology>
    </subcellularLocation>
</comment>
<feature type="transmembrane region" description="Helical" evidence="8">
    <location>
        <begin position="60"/>
        <end position="78"/>
    </location>
</feature>
<feature type="transmembrane region" description="Helical" evidence="8">
    <location>
        <begin position="147"/>
        <end position="167"/>
    </location>
</feature>
<keyword evidence="5 8" id="KW-0812">Transmembrane</keyword>